<dbReference type="InterPro" id="IPR011009">
    <property type="entry name" value="Kinase-like_dom_sf"/>
</dbReference>
<dbReference type="AlphaFoldDB" id="A0A5J6V4J0"/>
<accession>A0A5J6V4J0</accession>
<organism evidence="1 2">
    <name type="scientific">Ornithinimicrobium pratense</name>
    <dbReference type="NCBI Taxonomy" id="2593973"/>
    <lineage>
        <taxon>Bacteria</taxon>
        <taxon>Bacillati</taxon>
        <taxon>Actinomycetota</taxon>
        <taxon>Actinomycetes</taxon>
        <taxon>Micrococcales</taxon>
        <taxon>Ornithinimicrobiaceae</taxon>
        <taxon>Ornithinimicrobium</taxon>
    </lineage>
</organism>
<dbReference type="OrthoDB" id="115252at2"/>
<proteinExistence type="predicted"/>
<keyword evidence="2" id="KW-1185">Reference proteome</keyword>
<name>A0A5J6V4J0_9MICO</name>
<dbReference type="KEGG" id="serw:FY030_09240"/>
<protein>
    <recommendedName>
        <fullName evidence="3">Phosphotransferase</fullName>
    </recommendedName>
</protein>
<evidence type="ECO:0008006" key="3">
    <source>
        <dbReference type="Google" id="ProtNLM"/>
    </source>
</evidence>
<evidence type="ECO:0000313" key="1">
    <source>
        <dbReference type="EMBL" id="QFG68859.1"/>
    </source>
</evidence>
<evidence type="ECO:0000313" key="2">
    <source>
        <dbReference type="Proteomes" id="UP000326546"/>
    </source>
</evidence>
<dbReference type="EMBL" id="CP044427">
    <property type="protein sequence ID" value="QFG68859.1"/>
    <property type="molecule type" value="Genomic_DNA"/>
</dbReference>
<sequence>MNSLGWLPPGVELADPVDLGGSRRSTVLRYAVRSGPAEWGASVVAKTFTHDATGGAVPRGFQRERVGLAHLPSAPTLLASDEATASLLMEDLGSHPTLADILLGLDADTAYQQTLAWAGALGRTLRAASSLPAPVREALGPAVAEDREALRRNPQTGLTRLREVAGLRHGAAAAAEIADLVDWLAADSARHVLAPGDACPDNAVLTPGGVRFLDLEGTGIRHAALEAAYAAEPFSTCWCVFAPPSGLTSSMLSAFTTGAETVLPGLAQDPDWPRQVRGAVALWVVTGAMWLLDGALADRRMNPDHAGPPFRALLVSRWRWVVRECADELPDTAALCDEAVTWALRTWRQGSRLDLPAYPAFGG</sequence>
<gene>
    <name evidence="1" type="ORF">FY030_09240</name>
</gene>
<dbReference type="SUPFAM" id="SSF56112">
    <property type="entry name" value="Protein kinase-like (PK-like)"/>
    <property type="match status" value="1"/>
</dbReference>
<reference evidence="1 2" key="1">
    <citation type="submission" date="2019-09" db="EMBL/GenBank/DDBJ databases">
        <title>Serinicoccus pratensis sp. nov., isolated from meadow soil.</title>
        <authorList>
            <person name="Zhang W."/>
        </authorList>
    </citation>
    <scope>NUCLEOTIDE SEQUENCE [LARGE SCALE GENOMIC DNA]</scope>
    <source>
        <strain evidence="1 2">W204</strain>
    </source>
</reference>
<dbReference type="Proteomes" id="UP000326546">
    <property type="component" value="Chromosome"/>
</dbReference>
<dbReference type="RefSeq" id="WP_158061245.1">
    <property type="nucleotide sequence ID" value="NZ_CP044427.1"/>
</dbReference>